<dbReference type="InterPro" id="IPR022383">
    <property type="entry name" value="Lactate/malate_DH_C"/>
</dbReference>
<proteinExistence type="inferred from homology"/>
<dbReference type="InterPro" id="IPR001236">
    <property type="entry name" value="Lactate/malate_DH_N"/>
</dbReference>
<dbReference type="InterPro" id="IPR001557">
    <property type="entry name" value="L-lactate/malate_DH"/>
</dbReference>
<evidence type="ECO:0000313" key="8">
    <source>
        <dbReference type="Proteomes" id="UP001595704"/>
    </source>
</evidence>
<dbReference type="SUPFAM" id="SSF56327">
    <property type="entry name" value="LDH C-terminal domain-like"/>
    <property type="match status" value="1"/>
</dbReference>
<dbReference type="Pfam" id="PF00056">
    <property type="entry name" value="Ldh_1_N"/>
    <property type="match status" value="1"/>
</dbReference>
<dbReference type="PANTHER" id="PTHR43128">
    <property type="entry name" value="L-2-HYDROXYCARBOXYLATE DEHYDROGENASE (NAD(P)(+))"/>
    <property type="match status" value="1"/>
</dbReference>
<evidence type="ECO:0000256" key="3">
    <source>
        <dbReference type="ARBA" id="ARBA00023027"/>
    </source>
</evidence>
<evidence type="ECO:0000256" key="1">
    <source>
        <dbReference type="ARBA" id="ARBA00003966"/>
    </source>
</evidence>
<keyword evidence="3" id="KW-0520">NAD</keyword>
<dbReference type="Gene3D" id="3.40.50.720">
    <property type="entry name" value="NAD(P)-binding Rossmann-like Domain"/>
    <property type="match status" value="1"/>
</dbReference>
<comment type="similarity">
    <text evidence="4">Belongs to the LDH/MDH superfamily.</text>
</comment>
<keyword evidence="8" id="KW-1185">Reference proteome</keyword>
<dbReference type="GO" id="GO:0030060">
    <property type="term" value="F:L-malate dehydrogenase (NAD+) activity"/>
    <property type="evidence" value="ECO:0007669"/>
    <property type="project" value="UniProtKB-EC"/>
</dbReference>
<comment type="caution">
    <text evidence="7">The sequence shown here is derived from an EMBL/GenBank/DDBJ whole genome shotgun (WGS) entry which is preliminary data.</text>
</comment>
<dbReference type="InterPro" id="IPR036291">
    <property type="entry name" value="NAD(P)-bd_dom_sf"/>
</dbReference>
<dbReference type="RefSeq" id="WP_191318523.1">
    <property type="nucleotide sequence ID" value="NZ_BNCG01000003.1"/>
</dbReference>
<evidence type="ECO:0000259" key="5">
    <source>
        <dbReference type="Pfam" id="PF00056"/>
    </source>
</evidence>
<reference evidence="8" key="1">
    <citation type="journal article" date="2019" name="Int. J. Syst. Evol. Microbiol.">
        <title>The Global Catalogue of Microorganisms (GCM) 10K type strain sequencing project: providing services to taxonomists for standard genome sequencing and annotation.</title>
        <authorList>
            <consortium name="The Broad Institute Genomics Platform"/>
            <consortium name="The Broad Institute Genome Sequencing Center for Infectious Disease"/>
            <person name="Wu L."/>
            <person name="Ma J."/>
        </authorList>
    </citation>
    <scope>NUCLEOTIDE SEQUENCE [LARGE SCALE GENOMIC DNA]</scope>
    <source>
        <strain evidence="8">KCTC 42282</strain>
    </source>
</reference>
<organism evidence="7 8">
    <name type="scientific">Camelimonas fluminis</name>
    <dbReference type="NCBI Taxonomy" id="1576911"/>
    <lineage>
        <taxon>Bacteria</taxon>
        <taxon>Pseudomonadati</taxon>
        <taxon>Pseudomonadota</taxon>
        <taxon>Alphaproteobacteria</taxon>
        <taxon>Hyphomicrobiales</taxon>
        <taxon>Chelatococcaceae</taxon>
        <taxon>Camelimonas</taxon>
    </lineage>
</organism>
<feature type="domain" description="Lactate/malate dehydrogenase N-terminal" evidence="5">
    <location>
        <begin position="6"/>
        <end position="143"/>
    </location>
</feature>
<dbReference type="InterPro" id="IPR015955">
    <property type="entry name" value="Lactate_DH/Glyco_Ohase_4_C"/>
</dbReference>
<feature type="domain" description="Lactate/malate dehydrogenase C-terminal" evidence="6">
    <location>
        <begin position="154"/>
        <end position="311"/>
    </location>
</feature>
<sequence>MNTGVVAIVGVGHAGQIVARLLHRAGVARLRLIDTAIGVAARRAEDMRRAAVVFDETLDVAASVDLADMRGADVVIVTAGLPAASLSSSDDLLAMNAAAMTQIGQAIGQVARDAFVLCLTGPVAAMTARLQDASGLAPHRIVGVPSSAFIAELSLQIASELDVAVADVQVNIIGGEFDADDTAVLLRYSTVAGVPLPEIVPPGQSGRERIEAAVARARKVAGEPGSGLRTGSASSAPAALAVIAAKSYLSDQKRVLTLAARLDGDYGERDVVVNAPVVIGRRGVERIIGLGLDDAERATFAEAVAVFRRRMALCADMAPASVQTGTAP</sequence>
<dbReference type="Proteomes" id="UP001595704">
    <property type="component" value="Unassembled WGS sequence"/>
</dbReference>
<dbReference type="PIRSF" id="PIRSF000102">
    <property type="entry name" value="Lac_mal_DH"/>
    <property type="match status" value="1"/>
</dbReference>
<dbReference type="EC" id="1.1.1.37" evidence="7"/>
<gene>
    <name evidence="7" type="ORF">ACFONL_17725</name>
</gene>
<dbReference type="SUPFAM" id="SSF51735">
    <property type="entry name" value="NAD(P)-binding Rossmann-fold domains"/>
    <property type="match status" value="1"/>
</dbReference>
<evidence type="ECO:0000256" key="4">
    <source>
        <dbReference type="RuleBase" id="RU003369"/>
    </source>
</evidence>
<dbReference type="PANTHER" id="PTHR43128:SF16">
    <property type="entry name" value="L-LACTATE DEHYDROGENASE"/>
    <property type="match status" value="1"/>
</dbReference>
<dbReference type="Pfam" id="PF02866">
    <property type="entry name" value="Ldh_1_C"/>
    <property type="match status" value="1"/>
</dbReference>
<evidence type="ECO:0000313" key="7">
    <source>
        <dbReference type="EMBL" id="MFC3639185.1"/>
    </source>
</evidence>
<accession>A0ABV7UL55</accession>
<name>A0ABV7UL55_9HYPH</name>
<evidence type="ECO:0000256" key="2">
    <source>
        <dbReference type="ARBA" id="ARBA00023002"/>
    </source>
</evidence>
<protein>
    <submittedName>
        <fullName evidence="7">Malate dehydrogenase</fullName>
        <ecNumber evidence="7">1.1.1.37</ecNumber>
    </submittedName>
</protein>
<comment type="function">
    <text evidence="1">Catalyzes the reversible oxidation of malate to oxaloacetate.</text>
</comment>
<dbReference type="EMBL" id="JBHRYC010000086">
    <property type="protein sequence ID" value="MFC3639185.1"/>
    <property type="molecule type" value="Genomic_DNA"/>
</dbReference>
<evidence type="ECO:0000259" key="6">
    <source>
        <dbReference type="Pfam" id="PF02866"/>
    </source>
</evidence>
<keyword evidence="2 4" id="KW-0560">Oxidoreductase</keyword>
<dbReference type="Gene3D" id="3.90.110.10">
    <property type="entry name" value="Lactate dehydrogenase/glycoside hydrolase, family 4, C-terminal"/>
    <property type="match status" value="1"/>
</dbReference>